<dbReference type="AlphaFoldDB" id="E1Z1V8"/>
<dbReference type="EMBL" id="GL433835">
    <property type="protein sequence ID" value="EFN59883.1"/>
    <property type="molecule type" value="Genomic_DNA"/>
</dbReference>
<dbReference type="eggNOG" id="KOG0747">
    <property type="taxonomic scope" value="Eukaryota"/>
</dbReference>
<dbReference type="GO" id="GO:0006556">
    <property type="term" value="P:S-adenosylmethionine biosynthetic process"/>
    <property type="evidence" value="ECO:0007669"/>
    <property type="project" value="TreeGrafter"/>
</dbReference>
<name>E1Z1V8_CHLVA</name>
<dbReference type="PANTHER" id="PTHR10491:SF4">
    <property type="entry name" value="METHIONINE ADENOSYLTRANSFERASE 2 SUBUNIT BETA"/>
    <property type="match status" value="1"/>
</dbReference>
<dbReference type="STRING" id="554065.E1Z1V8"/>
<dbReference type="FunCoup" id="E1Z1V8">
    <property type="interactions" value="459"/>
</dbReference>
<accession>E1Z1V8</accession>
<dbReference type="PANTHER" id="PTHR10491">
    <property type="entry name" value="DTDP-4-DEHYDRORHAMNOSE REDUCTASE"/>
    <property type="match status" value="1"/>
</dbReference>
<dbReference type="GO" id="GO:0048270">
    <property type="term" value="F:methionine adenosyltransferase regulator activity"/>
    <property type="evidence" value="ECO:0007669"/>
    <property type="project" value="TreeGrafter"/>
</dbReference>
<dbReference type="InterPro" id="IPR036291">
    <property type="entry name" value="NAD(P)-bd_dom_sf"/>
</dbReference>
<evidence type="ECO:0000313" key="3">
    <source>
        <dbReference type="Proteomes" id="UP000008141"/>
    </source>
</evidence>
<keyword evidence="3" id="KW-1185">Reference proteome</keyword>
<organism evidence="3">
    <name type="scientific">Chlorella variabilis</name>
    <name type="common">Green alga</name>
    <dbReference type="NCBI Taxonomy" id="554065"/>
    <lineage>
        <taxon>Eukaryota</taxon>
        <taxon>Viridiplantae</taxon>
        <taxon>Chlorophyta</taxon>
        <taxon>core chlorophytes</taxon>
        <taxon>Trebouxiophyceae</taxon>
        <taxon>Chlorellales</taxon>
        <taxon>Chlorellaceae</taxon>
        <taxon>Chlorella clade</taxon>
        <taxon>Chlorella</taxon>
    </lineage>
</organism>
<evidence type="ECO:0000313" key="2">
    <source>
        <dbReference type="EMBL" id="EFN59883.1"/>
    </source>
</evidence>
<dbReference type="OMA" id="TIRMENR"/>
<dbReference type="InterPro" id="IPR005913">
    <property type="entry name" value="dTDP_dehydrorham_reduct"/>
</dbReference>
<dbReference type="InParanoid" id="E1Z1V8"/>
<dbReference type="KEGG" id="cvr:CHLNCDRAFT_132889"/>
<dbReference type="GO" id="GO:0048269">
    <property type="term" value="C:methionine adenosyltransferase complex"/>
    <property type="evidence" value="ECO:0007669"/>
    <property type="project" value="TreeGrafter"/>
</dbReference>
<dbReference type="CDD" id="cd05254">
    <property type="entry name" value="dTDP_HR_like_SDR_e"/>
    <property type="match status" value="1"/>
</dbReference>
<dbReference type="GeneID" id="17359179"/>
<reference evidence="2 3" key="1">
    <citation type="journal article" date="2010" name="Plant Cell">
        <title>The Chlorella variabilis NC64A genome reveals adaptation to photosymbiosis, coevolution with viruses, and cryptic sex.</title>
        <authorList>
            <person name="Blanc G."/>
            <person name="Duncan G."/>
            <person name="Agarkova I."/>
            <person name="Borodovsky M."/>
            <person name="Gurnon J."/>
            <person name="Kuo A."/>
            <person name="Lindquist E."/>
            <person name="Lucas S."/>
            <person name="Pangilinan J."/>
            <person name="Polle J."/>
            <person name="Salamov A."/>
            <person name="Terry A."/>
            <person name="Yamada T."/>
            <person name="Dunigan D.D."/>
            <person name="Grigoriev I.V."/>
            <person name="Claverie J.M."/>
            <person name="Van Etten J.L."/>
        </authorList>
    </citation>
    <scope>NUCLEOTIDE SEQUENCE [LARGE SCALE GENOMIC DNA]</scope>
    <source>
        <strain evidence="2 3">NC64A</strain>
    </source>
</reference>
<dbReference type="Pfam" id="PF04321">
    <property type="entry name" value="RmlD_sub_bind"/>
    <property type="match status" value="1"/>
</dbReference>
<dbReference type="RefSeq" id="XP_005851985.1">
    <property type="nucleotide sequence ID" value="XM_005851923.1"/>
</dbReference>
<proteinExistence type="predicted"/>
<sequence length="311" mass="34827">MTGTENGSAQEPKFLIFGKSGWIGGLVGELLNQQGAQFEYGTARLEDRAGVLADIERVKPTHVLNAAGVTGRPNVDWCEDHKIETIRANVIGCLNLADICLQKGLHMTYYGTGCIFHYDDGKFVQGNGVGFKESDTPNFTGSYYSHTKAIVENLLKEFPNVLTLRVRMPIVADMTYPRNFITKIIKYDKVIDIPNSMTVLPELLPLSIEMARRKLTGIMNFTNPGAISHNEILALYKEYVDEEFTWSNFTVEEQAKVIVAPRSNNLLDTDRISGEFPELLGIKESLIKYVFEPAAANKEEVKKAVREMRGR</sequence>
<dbReference type="Gene3D" id="3.40.50.720">
    <property type="entry name" value="NAD(P)-binding Rossmann-like Domain"/>
    <property type="match status" value="1"/>
</dbReference>
<gene>
    <name evidence="2" type="ORF">CHLNCDRAFT_132889</name>
</gene>
<dbReference type="OrthoDB" id="16464at2759"/>
<dbReference type="InterPro" id="IPR029903">
    <property type="entry name" value="RmlD-like-bd"/>
</dbReference>
<dbReference type="SUPFAM" id="SSF51735">
    <property type="entry name" value="NAD(P)-binding Rossmann-fold domains"/>
    <property type="match status" value="1"/>
</dbReference>
<evidence type="ECO:0000259" key="1">
    <source>
        <dbReference type="Pfam" id="PF04321"/>
    </source>
</evidence>
<dbReference type="Proteomes" id="UP000008141">
    <property type="component" value="Unassembled WGS sequence"/>
</dbReference>
<feature type="domain" description="RmlD-like substrate binding" evidence="1">
    <location>
        <begin position="13"/>
        <end position="186"/>
    </location>
</feature>
<protein>
    <recommendedName>
        <fullName evidence="1">RmlD-like substrate binding domain-containing protein</fullName>
    </recommendedName>
</protein>